<dbReference type="AlphaFoldDB" id="A0A8S7SAS8"/>
<reference evidence="2 3" key="1">
    <citation type="submission" date="2019-12" db="EMBL/GenBank/DDBJ databases">
        <authorList>
            <consortium name="NARMS: The National Antimicrobial Resistance Monitoring System"/>
        </authorList>
    </citation>
    <scope>NUCLEOTIDE SEQUENCE [LARGE SCALE GENOMIC DNA]</scope>
    <source>
        <strain evidence="2 3">CVM N19EC0130</strain>
    </source>
</reference>
<dbReference type="InterPro" id="IPR008727">
    <property type="entry name" value="PAAR_motif"/>
</dbReference>
<feature type="non-terminal residue" evidence="2">
    <location>
        <position position="253"/>
    </location>
</feature>
<dbReference type="EMBL" id="AASWBF010000055">
    <property type="protein sequence ID" value="EFH4963231.1"/>
    <property type="molecule type" value="Genomic_DNA"/>
</dbReference>
<comment type="caution">
    <text evidence="2">The sequence shown here is derived from an EMBL/GenBank/DDBJ whole genome shotgun (WGS) entry which is preliminary data.</text>
</comment>
<evidence type="ECO:0000313" key="2">
    <source>
        <dbReference type="EMBL" id="EFH4963231.1"/>
    </source>
</evidence>
<dbReference type="CDD" id="cd14744">
    <property type="entry name" value="PAAR_CT_2"/>
    <property type="match status" value="1"/>
</dbReference>
<evidence type="ECO:0000313" key="3">
    <source>
        <dbReference type="Proteomes" id="UP000543424"/>
    </source>
</evidence>
<accession>A0A8S7SAS8</accession>
<dbReference type="Pfam" id="PF05488">
    <property type="entry name" value="PAAR_motif"/>
    <property type="match status" value="1"/>
</dbReference>
<name>A0A8S7SAS8_ECOLX</name>
<evidence type="ECO:0000256" key="1">
    <source>
        <dbReference type="SAM" id="MobiDB-lite"/>
    </source>
</evidence>
<protein>
    <submittedName>
        <fullName evidence="2">PAAR domain-containing protein</fullName>
    </submittedName>
</protein>
<dbReference type="Proteomes" id="UP000543424">
    <property type="component" value="Unassembled WGS sequence"/>
</dbReference>
<organism evidence="2 3">
    <name type="scientific">Escherichia coli</name>
    <dbReference type="NCBI Taxonomy" id="562"/>
    <lineage>
        <taxon>Bacteria</taxon>
        <taxon>Pseudomonadati</taxon>
        <taxon>Pseudomonadota</taxon>
        <taxon>Gammaproteobacteria</taxon>
        <taxon>Enterobacterales</taxon>
        <taxon>Enterobacteriaceae</taxon>
        <taxon>Escherichia</taxon>
    </lineage>
</organism>
<sequence>MGTGYFLVRGDKTTCGGKIIEGADDHTIMGIPQARDMDRVTCGRYPGMFIIVGGVPETDIHGRLMAGTLDSQSSCPCKARFIASMMDDTYEVDDGGSEAEQHAQSAKKDLTSGSDSSSDDVKLDYRIKLSGNKILTPLNIPDYKEMISGGSTKNTEKIDFTITNKGDEAEALSLEVLDGNEVIYSERQTGKYCDKGEHAWQWDGYSNQGILDTTKIKSKSLLVRLIALCGDMMIKVDYPLKNAAKEEEWVDVK</sequence>
<proteinExistence type="predicted"/>
<feature type="region of interest" description="Disordered" evidence="1">
    <location>
        <begin position="92"/>
        <end position="119"/>
    </location>
</feature>
<gene>
    <name evidence="2" type="ORF">F9413_22445</name>
</gene>